<comment type="subcellular location">
    <subcellularLocation>
        <location evidence="1">Secreted</location>
    </subcellularLocation>
</comment>
<gene>
    <name evidence="7" type="ORF">RF55_5622</name>
</gene>
<dbReference type="Proteomes" id="UP000036403">
    <property type="component" value="Unassembled WGS sequence"/>
</dbReference>
<dbReference type="PANTHER" id="PTHR22799">
    <property type="entry name" value="TETRANECTIN-RELATED"/>
    <property type="match status" value="1"/>
</dbReference>
<dbReference type="PANTHER" id="PTHR22799:SF1">
    <property type="entry name" value="C-TYPE LECTIN DOMAIN FAMILY 11 MEMBER A"/>
    <property type="match status" value="1"/>
</dbReference>
<reference evidence="7 8" key="1">
    <citation type="submission" date="2015-04" db="EMBL/GenBank/DDBJ databases">
        <title>Lasius niger genome sequencing.</title>
        <authorList>
            <person name="Konorov E.A."/>
            <person name="Nikitin M.A."/>
            <person name="Kirill M.V."/>
            <person name="Chang P."/>
        </authorList>
    </citation>
    <scope>NUCLEOTIDE SEQUENCE [LARGE SCALE GENOMIC DNA]</scope>
    <source>
        <tissue evidence="7">Whole</tissue>
    </source>
</reference>
<feature type="domain" description="C-type lectin" evidence="6">
    <location>
        <begin position="100"/>
        <end position="216"/>
    </location>
</feature>
<accession>A0A0J7KVF0</accession>
<protein>
    <submittedName>
        <fullName evidence="7">Hemolymph lipopolysaccharide-binding protein</fullName>
    </submittedName>
</protein>
<dbReference type="PaxDb" id="67767-A0A0J7KVF0"/>
<keyword evidence="8" id="KW-1185">Reference proteome</keyword>
<dbReference type="STRING" id="67767.A0A0J7KVF0"/>
<dbReference type="EMBL" id="LBMM01002887">
    <property type="protein sequence ID" value="KMQ94239.1"/>
    <property type="molecule type" value="Genomic_DNA"/>
</dbReference>
<comment type="caution">
    <text evidence="7">The sequence shown here is derived from an EMBL/GenBank/DDBJ whole genome shotgun (WGS) entry which is preliminary data.</text>
</comment>
<dbReference type="PROSITE" id="PS50041">
    <property type="entry name" value="C_TYPE_LECTIN_2"/>
    <property type="match status" value="1"/>
</dbReference>
<evidence type="ECO:0000256" key="3">
    <source>
        <dbReference type="ARBA" id="ARBA00022729"/>
    </source>
</evidence>
<dbReference type="GO" id="GO:0005615">
    <property type="term" value="C:extracellular space"/>
    <property type="evidence" value="ECO:0007669"/>
    <property type="project" value="TreeGrafter"/>
</dbReference>
<evidence type="ECO:0000313" key="7">
    <source>
        <dbReference type="EMBL" id="KMQ94239.1"/>
    </source>
</evidence>
<dbReference type="CDD" id="cd00037">
    <property type="entry name" value="CLECT"/>
    <property type="match status" value="1"/>
</dbReference>
<evidence type="ECO:0000313" key="8">
    <source>
        <dbReference type="Proteomes" id="UP000036403"/>
    </source>
</evidence>
<dbReference type="GO" id="GO:0008083">
    <property type="term" value="F:growth factor activity"/>
    <property type="evidence" value="ECO:0007669"/>
    <property type="project" value="TreeGrafter"/>
</dbReference>
<dbReference type="InterPro" id="IPR016187">
    <property type="entry name" value="CTDL_fold"/>
</dbReference>
<keyword evidence="2" id="KW-0964">Secreted</keyword>
<evidence type="ECO:0000256" key="2">
    <source>
        <dbReference type="ARBA" id="ARBA00022525"/>
    </source>
</evidence>
<evidence type="ECO:0000259" key="6">
    <source>
        <dbReference type="PROSITE" id="PS50041"/>
    </source>
</evidence>
<dbReference type="OrthoDB" id="7357196at2759"/>
<dbReference type="InterPro" id="IPR016186">
    <property type="entry name" value="C-type_lectin-like/link_sf"/>
</dbReference>
<dbReference type="SMART" id="SM00034">
    <property type="entry name" value="CLECT"/>
    <property type="match status" value="1"/>
</dbReference>
<dbReference type="InterPro" id="IPR051663">
    <property type="entry name" value="CLec_Tetranectin-domain"/>
</dbReference>
<proteinExistence type="predicted"/>
<dbReference type="GO" id="GO:0030246">
    <property type="term" value="F:carbohydrate binding"/>
    <property type="evidence" value="ECO:0007669"/>
    <property type="project" value="UniProtKB-KW"/>
</dbReference>
<dbReference type="Gene3D" id="3.10.100.10">
    <property type="entry name" value="Mannose-Binding Protein A, subunit A"/>
    <property type="match status" value="1"/>
</dbReference>
<dbReference type="SUPFAM" id="SSF56436">
    <property type="entry name" value="C-type lectin-like"/>
    <property type="match status" value="1"/>
</dbReference>
<organism evidence="7 8">
    <name type="scientific">Lasius niger</name>
    <name type="common">Black garden ant</name>
    <dbReference type="NCBI Taxonomy" id="67767"/>
    <lineage>
        <taxon>Eukaryota</taxon>
        <taxon>Metazoa</taxon>
        <taxon>Ecdysozoa</taxon>
        <taxon>Arthropoda</taxon>
        <taxon>Hexapoda</taxon>
        <taxon>Insecta</taxon>
        <taxon>Pterygota</taxon>
        <taxon>Neoptera</taxon>
        <taxon>Endopterygota</taxon>
        <taxon>Hymenoptera</taxon>
        <taxon>Apocrita</taxon>
        <taxon>Aculeata</taxon>
        <taxon>Formicoidea</taxon>
        <taxon>Formicidae</taxon>
        <taxon>Formicinae</taxon>
        <taxon>Lasius</taxon>
        <taxon>Lasius</taxon>
    </lineage>
</organism>
<feature type="chain" id="PRO_5005290485" evidence="5">
    <location>
        <begin position="18"/>
        <end position="219"/>
    </location>
</feature>
<dbReference type="InterPro" id="IPR001304">
    <property type="entry name" value="C-type_lectin-like"/>
</dbReference>
<dbReference type="Pfam" id="PF00059">
    <property type="entry name" value="Lectin_C"/>
    <property type="match status" value="1"/>
</dbReference>
<evidence type="ECO:0000256" key="1">
    <source>
        <dbReference type="ARBA" id="ARBA00004613"/>
    </source>
</evidence>
<dbReference type="AlphaFoldDB" id="A0A0J7KVF0"/>
<name>A0A0J7KVF0_LASNI</name>
<evidence type="ECO:0000256" key="4">
    <source>
        <dbReference type="ARBA" id="ARBA00022734"/>
    </source>
</evidence>
<sequence>MFKYLLVVFIFWCQTQGYAFPQSDTTQVLPLKPVKSNDLNYSGIAEEFDKRPVVVINGNNNQNVGLEVYYIYNEEQFKRLLPSSKERLKDYIVTPGISAHKLNPRKLTWNKARQACIQEGGHLAIINLESEEKILLRMLQEENIGVAWLGVHDYFEEGDWVTVKGETLENIGYTRWTTKWPNQPDNRDGNQNCAALITEGGMDDVKCDISLPFFCEIPM</sequence>
<keyword evidence="3 5" id="KW-0732">Signal</keyword>
<evidence type="ECO:0000256" key="5">
    <source>
        <dbReference type="SAM" id="SignalP"/>
    </source>
</evidence>
<keyword evidence="4" id="KW-0430">Lectin</keyword>
<feature type="signal peptide" evidence="5">
    <location>
        <begin position="1"/>
        <end position="17"/>
    </location>
</feature>